<dbReference type="Proteomes" id="UP000813385">
    <property type="component" value="Unassembled WGS sequence"/>
</dbReference>
<dbReference type="AlphaFoldDB" id="A0A8K0X8H5"/>
<feature type="region of interest" description="Disordered" evidence="1">
    <location>
        <begin position="136"/>
        <end position="159"/>
    </location>
</feature>
<accession>A0A8K0X8H5</accession>
<proteinExistence type="predicted"/>
<organism evidence="2 3">
    <name type="scientific">Plectosphaerella cucumerina</name>
    <dbReference type="NCBI Taxonomy" id="40658"/>
    <lineage>
        <taxon>Eukaryota</taxon>
        <taxon>Fungi</taxon>
        <taxon>Dikarya</taxon>
        <taxon>Ascomycota</taxon>
        <taxon>Pezizomycotina</taxon>
        <taxon>Sordariomycetes</taxon>
        <taxon>Hypocreomycetidae</taxon>
        <taxon>Glomerellales</taxon>
        <taxon>Plectosphaerellaceae</taxon>
        <taxon>Plectosphaerella</taxon>
    </lineage>
</organism>
<sequence>MPRPSRVHRPKSLSGSSGCPGNIPVLGSLLVFCCLLEGGWFRSNFPQQPYRRQGHTCSGRALEATVSPPISVWTDLIPGAERRGSRWTECRTPAAQPPSCTVSLRPQQMRRCIPGATPRSVLHVSRHLKFRADRPSWESCSSGRQTAPRPDSSRSNPCPIQREQTDALALVLGRETDAVVLYFSLP</sequence>
<evidence type="ECO:0000313" key="2">
    <source>
        <dbReference type="EMBL" id="KAH7375842.1"/>
    </source>
</evidence>
<dbReference type="EMBL" id="JAGPXD010000001">
    <property type="protein sequence ID" value="KAH7375842.1"/>
    <property type="molecule type" value="Genomic_DNA"/>
</dbReference>
<gene>
    <name evidence="2" type="ORF">B0T11DRAFT_13928</name>
</gene>
<name>A0A8K0X8H5_9PEZI</name>
<comment type="caution">
    <text evidence="2">The sequence shown here is derived from an EMBL/GenBank/DDBJ whole genome shotgun (WGS) entry which is preliminary data.</text>
</comment>
<reference evidence="2" key="1">
    <citation type="journal article" date="2021" name="Nat. Commun.">
        <title>Genetic determinants of endophytism in the Arabidopsis root mycobiome.</title>
        <authorList>
            <person name="Mesny F."/>
            <person name="Miyauchi S."/>
            <person name="Thiergart T."/>
            <person name="Pickel B."/>
            <person name="Atanasova L."/>
            <person name="Karlsson M."/>
            <person name="Huettel B."/>
            <person name="Barry K.W."/>
            <person name="Haridas S."/>
            <person name="Chen C."/>
            <person name="Bauer D."/>
            <person name="Andreopoulos W."/>
            <person name="Pangilinan J."/>
            <person name="LaButti K."/>
            <person name="Riley R."/>
            <person name="Lipzen A."/>
            <person name="Clum A."/>
            <person name="Drula E."/>
            <person name="Henrissat B."/>
            <person name="Kohler A."/>
            <person name="Grigoriev I.V."/>
            <person name="Martin F.M."/>
            <person name="Hacquard S."/>
        </authorList>
    </citation>
    <scope>NUCLEOTIDE SEQUENCE</scope>
    <source>
        <strain evidence="2">MPI-CAGE-AT-0016</strain>
    </source>
</reference>
<keyword evidence="3" id="KW-1185">Reference proteome</keyword>
<evidence type="ECO:0000313" key="3">
    <source>
        <dbReference type="Proteomes" id="UP000813385"/>
    </source>
</evidence>
<protein>
    <submittedName>
        <fullName evidence="2">Uncharacterized protein</fullName>
    </submittedName>
</protein>
<evidence type="ECO:0000256" key="1">
    <source>
        <dbReference type="SAM" id="MobiDB-lite"/>
    </source>
</evidence>